<dbReference type="PROSITE" id="PS00097">
    <property type="entry name" value="CARBAMOYLTRANSFERASE"/>
    <property type="match status" value="1"/>
</dbReference>
<evidence type="ECO:0000256" key="14">
    <source>
        <dbReference type="ARBA" id="ARBA00047359"/>
    </source>
</evidence>
<dbReference type="GO" id="GO:0004151">
    <property type="term" value="F:dihydroorotase activity"/>
    <property type="evidence" value="ECO:0007669"/>
    <property type="project" value="TreeGrafter"/>
</dbReference>
<dbReference type="GO" id="GO:0046872">
    <property type="term" value="F:metal ion binding"/>
    <property type="evidence" value="ECO:0007669"/>
    <property type="project" value="UniProtKB-KW"/>
</dbReference>
<dbReference type="InterPro" id="IPR024403">
    <property type="entry name" value="DHOase_cat"/>
</dbReference>
<dbReference type="Gene3D" id="3.40.50.20">
    <property type="match status" value="2"/>
</dbReference>
<keyword evidence="5" id="KW-0479">Metal-binding</keyword>
<comment type="pathway">
    <text evidence="2">Pyrimidine metabolism; UMP biosynthesis via de novo pathway; (S)-dihydroorotate from bicarbonate: step 2/3.</text>
</comment>
<dbReference type="Pfam" id="PF02786">
    <property type="entry name" value="CPSase_L_D2"/>
    <property type="match status" value="3"/>
</dbReference>
<evidence type="ECO:0000256" key="3">
    <source>
        <dbReference type="ARBA" id="ARBA00022598"/>
    </source>
</evidence>
<dbReference type="SMART" id="SM01096">
    <property type="entry name" value="CPSase_L_D3"/>
    <property type="match status" value="1"/>
</dbReference>
<dbReference type="GO" id="GO:0005524">
    <property type="term" value="F:ATP binding"/>
    <property type="evidence" value="ECO:0007669"/>
    <property type="project" value="UniProtKB-UniRule"/>
</dbReference>
<accession>A0A851ANY0</accession>
<keyword evidence="13" id="KW-0464">Manganese</keyword>
<evidence type="ECO:0000256" key="2">
    <source>
        <dbReference type="ARBA" id="ARBA00004852"/>
    </source>
</evidence>
<keyword evidence="8" id="KW-0378">Hydrolase</keyword>
<dbReference type="FunFam" id="3.20.20.140:FF:000015">
    <property type="entry name" value="CAD protein isoform X2"/>
    <property type="match status" value="1"/>
</dbReference>
<dbReference type="FunFam" id="3.40.50.20:FF:000002">
    <property type="entry name" value="Carbamoyl-phosphate synthase large chain"/>
    <property type="match status" value="1"/>
</dbReference>
<dbReference type="InterPro" id="IPR058047">
    <property type="entry name" value="CPSase_preATP-grasp"/>
</dbReference>
<dbReference type="PRINTS" id="PR00098">
    <property type="entry name" value="CPSASE"/>
</dbReference>
<dbReference type="Gene3D" id="3.40.50.880">
    <property type="match status" value="1"/>
</dbReference>
<evidence type="ECO:0000256" key="18">
    <source>
        <dbReference type="SAM" id="MobiDB-lite"/>
    </source>
</evidence>
<dbReference type="PROSITE" id="PS00867">
    <property type="entry name" value="CPSASE_2"/>
    <property type="match status" value="2"/>
</dbReference>
<dbReference type="InterPro" id="IPR005483">
    <property type="entry name" value="CPSase_dom"/>
</dbReference>
<proteinExistence type="predicted"/>
<dbReference type="EMBL" id="WEKW01031469">
    <property type="protein sequence ID" value="NWI34273.1"/>
    <property type="molecule type" value="Genomic_DNA"/>
</dbReference>
<evidence type="ECO:0000256" key="13">
    <source>
        <dbReference type="ARBA" id="ARBA00023211"/>
    </source>
</evidence>
<dbReference type="PANTHER" id="PTHR11405:SF5">
    <property type="entry name" value="CAD PROTEIN"/>
    <property type="match status" value="1"/>
</dbReference>
<dbReference type="SUPFAM" id="SSF51556">
    <property type="entry name" value="Metallo-dependent hydrolases"/>
    <property type="match status" value="1"/>
</dbReference>
<dbReference type="SUPFAM" id="SSF52335">
    <property type="entry name" value="Methylglyoxal synthase-like"/>
    <property type="match status" value="1"/>
</dbReference>
<dbReference type="GO" id="GO:0005829">
    <property type="term" value="C:cytosol"/>
    <property type="evidence" value="ECO:0007669"/>
    <property type="project" value="TreeGrafter"/>
</dbReference>
<evidence type="ECO:0000313" key="21">
    <source>
        <dbReference type="EMBL" id="NWI34273.1"/>
    </source>
</evidence>
<keyword evidence="12" id="KW-0007">Acetylation</keyword>
<dbReference type="SUPFAM" id="SSF52317">
    <property type="entry name" value="Class I glutamine amidotransferase-like"/>
    <property type="match status" value="1"/>
</dbReference>
<dbReference type="Gene3D" id="1.10.1030.10">
    <property type="entry name" value="Carbamoyl-phosphate synthetase, large subunit oligomerisation domain"/>
    <property type="match status" value="1"/>
</dbReference>
<dbReference type="SUPFAM" id="SSF51338">
    <property type="entry name" value="Composite domain of metallo-dependent hydrolases"/>
    <property type="match status" value="1"/>
</dbReference>
<dbReference type="InterPro" id="IPR036901">
    <property type="entry name" value="Asp/Orn_carbamoylTrfase_sf"/>
</dbReference>
<dbReference type="SUPFAM" id="SSF56059">
    <property type="entry name" value="Glutathione synthetase ATP-binding domain-like"/>
    <property type="match status" value="2"/>
</dbReference>
<dbReference type="Pfam" id="PF02142">
    <property type="entry name" value="MGS"/>
    <property type="match status" value="1"/>
</dbReference>
<evidence type="ECO:0000256" key="15">
    <source>
        <dbReference type="ARBA" id="ARBA00048859"/>
    </source>
</evidence>
<dbReference type="InterPro" id="IPR036914">
    <property type="entry name" value="MGS-like_dom_sf"/>
</dbReference>
<keyword evidence="7 17" id="KW-0547">Nucleotide-binding</keyword>
<evidence type="ECO:0000256" key="1">
    <source>
        <dbReference type="ARBA" id="ARBA00001947"/>
    </source>
</evidence>
<dbReference type="PROSITE" id="PS00866">
    <property type="entry name" value="CPSASE_1"/>
    <property type="match status" value="1"/>
</dbReference>
<dbReference type="PANTHER" id="PTHR11405">
    <property type="entry name" value="CARBAMOYLTRANSFERASE FAMILY MEMBER"/>
    <property type="match status" value="1"/>
</dbReference>
<evidence type="ECO:0000256" key="17">
    <source>
        <dbReference type="PROSITE-ProRule" id="PRU00409"/>
    </source>
</evidence>
<dbReference type="GO" id="GO:0006541">
    <property type="term" value="P:glutamine metabolic process"/>
    <property type="evidence" value="ECO:0007669"/>
    <property type="project" value="TreeGrafter"/>
</dbReference>
<evidence type="ECO:0000256" key="11">
    <source>
        <dbReference type="ARBA" id="ARBA00022975"/>
    </source>
</evidence>
<dbReference type="InterPro" id="IPR006130">
    <property type="entry name" value="Asp/Orn_carbamoylTrfase"/>
</dbReference>
<comment type="cofactor">
    <cofactor evidence="1">
        <name>Zn(2+)</name>
        <dbReference type="ChEBI" id="CHEBI:29105"/>
    </cofactor>
</comment>
<feature type="domain" description="ATP-grasp" evidence="19">
    <location>
        <begin position="760"/>
        <end position="978"/>
    </location>
</feature>
<dbReference type="CDD" id="cd01744">
    <property type="entry name" value="GATase1_CPSase"/>
    <property type="match status" value="1"/>
</dbReference>
<dbReference type="InterPro" id="IPR006131">
    <property type="entry name" value="Asp_carbamoyltransf_Asp/Orn-bd"/>
</dbReference>
<dbReference type="PROSITE" id="PS51273">
    <property type="entry name" value="GATASE_TYPE_1"/>
    <property type="match status" value="1"/>
</dbReference>
<dbReference type="InterPro" id="IPR029062">
    <property type="entry name" value="Class_I_gatase-like"/>
</dbReference>
<dbReference type="InterPro" id="IPR011059">
    <property type="entry name" value="Metal-dep_hydrolase_composite"/>
</dbReference>
<dbReference type="GO" id="GO:0016597">
    <property type="term" value="F:amino acid binding"/>
    <property type="evidence" value="ECO:0007669"/>
    <property type="project" value="InterPro"/>
</dbReference>
<dbReference type="SUPFAM" id="SSF48108">
    <property type="entry name" value="Carbamoyl phosphate synthetase, large subunit connection domain"/>
    <property type="match status" value="1"/>
</dbReference>
<dbReference type="InterPro" id="IPR005479">
    <property type="entry name" value="CPAse_ATP-bd"/>
</dbReference>
<comment type="caution">
    <text evidence="21">The sequence shown here is derived from an EMBL/GenBank/DDBJ whole genome shotgun (WGS) entry which is preliminary data.</text>
</comment>
<keyword evidence="3" id="KW-0436">Ligase</keyword>
<keyword evidence="6" id="KW-0677">Repeat</keyword>
<evidence type="ECO:0000256" key="10">
    <source>
        <dbReference type="ARBA" id="ARBA00022842"/>
    </source>
</evidence>
<dbReference type="Gene3D" id="3.30.470.20">
    <property type="entry name" value="ATP-grasp fold, B domain"/>
    <property type="match status" value="3"/>
</dbReference>
<dbReference type="CDD" id="cd01423">
    <property type="entry name" value="MGS_CPS_I_III"/>
    <property type="match status" value="1"/>
</dbReference>
<comment type="catalytic activity">
    <reaction evidence="15">
        <text>carbamoyl phosphate + L-aspartate = N-carbamoyl-L-aspartate + phosphate + H(+)</text>
        <dbReference type="Rhea" id="RHEA:20013"/>
        <dbReference type="ChEBI" id="CHEBI:15378"/>
        <dbReference type="ChEBI" id="CHEBI:29991"/>
        <dbReference type="ChEBI" id="CHEBI:32814"/>
        <dbReference type="ChEBI" id="CHEBI:43474"/>
        <dbReference type="ChEBI" id="CHEBI:58228"/>
        <dbReference type="EC" id="2.1.3.2"/>
    </reaction>
</comment>
<dbReference type="Pfam" id="PF02729">
    <property type="entry name" value="OTCace_N"/>
    <property type="match status" value="1"/>
</dbReference>
<name>A0A851ANY0_SULDA</name>
<dbReference type="FunFam" id="3.30.470.20:FF:000062">
    <property type="entry name" value="Carbamoyl-phosphate synthetase 2, aspartate transcarbamylase, and dihydroorotase"/>
    <property type="match status" value="1"/>
</dbReference>
<keyword evidence="22" id="KW-1185">Reference proteome</keyword>
<dbReference type="Pfam" id="PF00117">
    <property type="entry name" value="GATase"/>
    <property type="match status" value="1"/>
</dbReference>
<dbReference type="FunFam" id="3.40.50.20:FF:000011">
    <property type="entry name" value="CAD protein-like isoform X1"/>
    <property type="match status" value="1"/>
</dbReference>
<dbReference type="FunFam" id="1.10.1030.10:FF:000001">
    <property type="entry name" value="Carbamoyl-phosphate synthase large chain"/>
    <property type="match status" value="1"/>
</dbReference>
<dbReference type="Gene3D" id="3.20.20.140">
    <property type="entry name" value="Metal-dependent hydrolases"/>
    <property type="match status" value="1"/>
</dbReference>
<dbReference type="InterPro" id="IPR002195">
    <property type="entry name" value="Dihydroorotase_CS"/>
</dbReference>
<dbReference type="InterPro" id="IPR006132">
    <property type="entry name" value="Asp/Orn_carbamoyltranf_P-bd"/>
</dbReference>
<dbReference type="Pfam" id="PF02787">
    <property type="entry name" value="CPSase_L_D3"/>
    <property type="match status" value="1"/>
</dbReference>
<evidence type="ECO:0000256" key="8">
    <source>
        <dbReference type="ARBA" id="ARBA00022801"/>
    </source>
</evidence>
<reference evidence="21" key="1">
    <citation type="submission" date="2019-10" db="EMBL/GenBank/DDBJ databases">
        <title>Bird 10,000 Genomes (B10K) Project - Family phase.</title>
        <authorList>
            <person name="Zhang G."/>
        </authorList>
    </citation>
    <scope>NUCLEOTIDE SEQUENCE</scope>
    <source>
        <strain evidence="21">B10K-DU-002-49</strain>
        <tissue evidence="21">Muscle</tissue>
    </source>
</reference>
<dbReference type="SUPFAM" id="SSF53671">
    <property type="entry name" value="Aspartate/ornithine carbamoyltransferase"/>
    <property type="match status" value="1"/>
</dbReference>
<keyword evidence="9 17" id="KW-0067">ATP-binding</keyword>
<evidence type="ECO:0000256" key="7">
    <source>
        <dbReference type="ARBA" id="ARBA00022741"/>
    </source>
</evidence>
<dbReference type="PROSITE" id="PS50975">
    <property type="entry name" value="ATP_GRASP"/>
    <property type="match status" value="2"/>
</dbReference>
<evidence type="ECO:0000313" key="22">
    <source>
        <dbReference type="Proteomes" id="UP000619137"/>
    </source>
</evidence>
<dbReference type="PRINTS" id="PR00099">
    <property type="entry name" value="CPSGATASE"/>
</dbReference>
<evidence type="ECO:0000256" key="9">
    <source>
        <dbReference type="ARBA" id="ARBA00022840"/>
    </source>
</evidence>
<dbReference type="GO" id="GO:0006207">
    <property type="term" value="P:'de novo' pyrimidine nucleobase biosynthetic process"/>
    <property type="evidence" value="ECO:0007669"/>
    <property type="project" value="TreeGrafter"/>
</dbReference>
<feature type="domain" description="MGS-like" evidence="20">
    <location>
        <begin position="1043"/>
        <end position="1200"/>
    </location>
</feature>
<keyword evidence="11" id="KW-0665">Pyrimidine biosynthesis</keyword>
<dbReference type="InterPro" id="IPR017926">
    <property type="entry name" value="GATASE"/>
</dbReference>
<dbReference type="Gene3D" id="3.40.50.1380">
    <property type="entry name" value="Methylglyoxal synthase-like domain"/>
    <property type="match status" value="1"/>
</dbReference>
<dbReference type="Pfam" id="PF12890">
    <property type="entry name" value="DHOase"/>
    <property type="match status" value="1"/>
</dbReference>
<evidence type="ECO:0000259" key="19">
    <source>
        <dbReference type="PROSITE" id="PS50975"/>
    </source>
</evidence>
<dbReference type="FunFam" id="3.40.50.1370:FF:000005">
    <property type="entry name" value="CAD protein-like isoform X1"/>
    <property type="match status" value="1"/>
</dbReference>
<dbReference type="CDD" id="cd01316">
    <property type="entry name" value="CAD_DHOase"/>
    <property type="match status" value="1"/>
</dbReference>
<dbReference type="Proteomes" id="UP000619137">
    <property type="component" value="Unassembled WGS sequence"/>
</dbReference>
<evidence type="ECO:0000256" key="6">
    <source>
        <dbReference type="ARBA" id="ARBA00022737"/>
    </source>
</evidence>
<dbReference type="InterPro" id="IPR011607">
    <property type="entry name" value="MGS-like_dom"/>
</dbReference>
<dbReference type="PROSITE" id="PS51855">
    <property type="entry name" value="MGS"/>
    <property type="match status" value="1"/>
</dbReference>
<dbReference type="GO" id="GO:0004087">
    <property type="term" value="F:carbamoyl-phosphate synthase (ammonia) activity"/>
    <property type="evidence" value="ECO:0007669"/>
    <property type="project" value="UniProtKB-EC"/>
</dbReference>
<dbReference type="SUPFAM" id="SSF52440">
    <property type="entry name" value="PreATP-grasp domain"/>
    <property type="match status" value="2"/>
</dbReference>
<dbReference type="InterPro" id="IPR032466">
    <property type="entry name" value="Metal_Hydrolase"/>
</dbReference>
<dbReference type="FunFam" id="3.40.50.1380:FF:000005">
    <property type="entry name" value="CAD protein-like isoform X1"/>
    <property type="match status" value="1"/>
</dbReference>
<feature type="non-terminal residue" evidence="21">
    <location>
        <position position="1916"/>
    </location>
</feature>
<dbReference type="InterPro" id="IPR016185">
    <property type="entry name" value="PreATP-grasp_dom_sf"/>
</dbReference>
<keyword evidence="10" id="KW-0460">Magnesium</keyword>
<dbReference type="InterPro" id="IPR036897">
    <property type="entry name" value="CarbamoylP_synth_lsu_oligo_sf"/>
</dbReference>
<dbReference type="FunFam" id="3.30.470.20:FF:000004">
    <property type="entry name" value="Carbamoyl-phosphate synthase (glutamine-hydrolyzing)"/>
    <property type="match status" value="1"/>
</dbReference>
<dbReference type="PRINTS" id="PR00101">
    <property type="entry name" value="ATCASE"/>
</dbReference>
<organism evidence="21 22">
    <name type="scientific">Sula dactylatra</name>
    <name type="common">Masked booby</name>
    <dbReference type="NCBI Taxonomy" id="56068"/>
    <lineage>
        <taxon>Eukaryota</taxon>
        <taxon>Metazoa</taxon>
        <taxon>Chordata</taxon>
        <taxon>Craniata</taxon>
        <taxon>Vertebrata</taxon>
        <taxon>Euteleostomi</taxon>
        <taxon>Archelosauria</taxon>
        <taxon>Archosauria</taxon>
        <taxon>Dinosauria</taxon>
        <taxon>Saurischia</taxon>
        <taxon>Theropoda</taxon>
        <taxon>Coelurosauria</taxon>
        <taxon>Aves</taxon>
        <taxon>Neognathae</taxon>
        <taxon>Neoaves</taxon>
        <taxon>Aequornithes</taxon>
        <taxon>Suliformes</taxon>
        <taxon>Sulidae</taxon>
        <taxon>Sula</taxon>
    </lineage>
</organism>
<dbReference type="FunFam" id="3.40.50.1370:FF:000002">
    <property type="entry name" value="Aspartate carbamoyltransferase 2"/>
    <property type="match status" value="1"/>
</dbReference>
<dbReference type="SMART" id="SM00851">
    <property type="entry name" value="MGS"/>
    <property type="match status" value="1"/>
</dbReference>
<feature type="domain" description="ATP-grasp" evidence="19">
    <location>
        <begin position="353"/>
        <end position="582"/>
    </location>
</feature>
<dbReference type="Gene3D" id="3.40.50.1370">
    <property type="entry name" value="Aspartate/ornithine carbamoyltransferase"/>
    <property type="match status" value="2"/>
</dbReference>
<gene>
    <name evidence="21" type="primary">Cad</name>
    <name evidence="21" type="ORF">SULDAC_R06045</name>
</gene>
<dbReference type="InterPro" id="IPR011761">
    <property type="entry name" value="ATP-grasp"/>
</dbReference>
<keyword evidence="4" id="KW-0808">Transferase</keyword>
<evidence type="ECO:0000256" key="16">
    <source>
        <dbReference type="ARBA" id="ARBA00063193"/>
    </source>
</evidence>
<evidence type="ECO:0000256" key="12">
    <source>
        <dbReference type="ARBA" id="ARBA00022990"/>
    </source>
</evidence>
<dbReference type="Pfam" id="PF00185">
    <property type="entry name" value="OTCace"/>
    <property type="match status" value="1"/>
</dbReference>
<sequence length="1916" mass="210973">PHVFNPGGSLRITAVDCGLKYNQVRCLCERGAAVTVVPWNHPLDTADFDGLFISNGPGDPQLCQETVFSLRRVLDAPQPKPVFGICLGHQLLSLALGASTYKMKYGNRGHNQPCLHEDTRRCFITAQNHGFAVEAGSLPPGWVPLFTNANDNSNEGLVHEHKPFFSVQFHPEHRAGPTDLEGLFDIFVEVARDLRSGDGSARTVRQRLRDWLTYDKAPAEGQDAARPRKVLILGSGGLSIGQAGEFDYSGSQAIKALKEENIQTVLINPNIATVQTSKGLADKVYFLPITPEYVTQVIRNERPDGVLLTFGGQTALNCGVELTKAGVLERYCVRVLGTPVTSIEMTEDRKVFVEKMEEIGEHVAPSEAAASLEQAQAAAERLGYPVLVRSAYALGGLGSGFANTREELVALVSQAFTHTSQVLVDKSLKGWKEIEYEVTLNDTEYFMLRRTAVKVVQHLGIVGECNIQFALNPESEQYYIIEVNARLSRSSALASKATGYPLAYVAAKLALGIPLPLLRNSVTNSTTANFEPSLDYCVVKIPRWDLSKFLRVSTKIGSSMKSVGEVMAIGRNFEEAFQKALRMVDENCVGFDHTELETPTDKRIFVLAAALRAGYSIERLYELTKIDRWFLHKMKNITDHAVLLESYREEQSTMPPAVLKRAKQLGFSDKQVALAVLSTELAVRKMRRDLKILPVVKQIDTVAAEWPAQTNYLYLTYNGTEHDLAFREPHVMVIGSGVYRIGSSVEFDWCAVGCIQELRKMGFKTIMVNYNPETVSTDYDMCDRLYFDEISFEVVMDIYELENPEGVILSMGGQLPNNIAMALHRQQCRILGTSPEAIDSAENRFKFSRLLDSIGISQPLWKELSDMEEIDVDAVACDGMVVAIAISEHVENAGVHSGDATLVTPPQDITPKTLERIKAIVHAVGQELQVTGPFNLQLVAKDDQLKVIECNVRVSRSFPFVSKTLGVDLVALASQVIMGEDVEPVGLMTGTGIVGVKVPQFSFSRLAGADVVLGVEMTSTGEVACFGENRCEAYLKAMLSTGFKIPKKNILLTIGSYKNKSELLPTVRTLENLGYNLYASLGTADFYTEHGIKVMAVDWHFEEADGSEAGARETQRSILDYLAENHFEMVINLSMRNSGGRRLSSFVTKGYRTRRLAVDYSVPLIIDIKCTKLFVEALGQIGAAPPLKIHVDCMTSQKLIRLPGLIDVHVHLREPGGTHKEDFASGTAAALAGGVTMVCAMPNTSPAVTDAASFALAQKLAEAGARCDFALFLGASSENTTSLGPLAGAAAGLKMYLNDTFSSLRMDNVSLWMEHFEQWPRHLPIVAHAEQQTVAAILMVAQLYRRPVHICHVARREEILLIKAAKQKGIPVTCEVAPHHLFLSRDDLGRLGEGRAAVRPMLGTHQDVEALWENMDTIDCFATDHAPHTLEEKQGQEPPPGYPGLETMLPLLLTAVSEGRLTMEDVIQRLYENPRKIFGLPTQEDTYVEVDLEHEWIIPSCTAFSKARWTPFEGMKVKGTVRRVVLRGEVAYIDGQVLVPPGYGQDVKKWPLGAVPAPHVASAKESTKVPDRASSPRRAGPGGEGRFHLPPRIHRASDPGLPADDAREKAVRKAAEADPAVIQDSYFYPPGPLPRQASPQGVPHFQTSPLLHPLVGQHILSVQQFSKEQMSHLFNVAHTLRMLVQKERSLDILKGKVMASMFYEVSTRTSSSFAAAMSRLGGSVLSFSEATSSVQKGESLADSVQTMCCYADVLVLRHPQPGAVEVRGAGWLWLPPRQCCGPGAEGLSGPAARADRSPQITMVGDLKHGRTVHSLARLLTQYRVNLRYVTPPSLRMPPDITSFVASKGIKQEEFGSIEEALPDTDVLYMTRIQKERFSLAEEYEACFGQFILTPHIMTRAKEKMVVMHPLPRVNEI</sequence>
<dbReference type="PRINTS" id="PR00100">
    <property type="entry name" value="AOTCASE"/>
</dbReference>
<feature type="region of interest" description="Disordered" evidence="18">
    <location>
        <begin position="1559"/>
        <end position="1603"/>
    </location>
</feature>
<dbReference type="PROSITE" id="PS00483">
    <property type="entry name" value="DIHYDROOROTASE_2"/>
    <property type="match status" value="1"/>
</dbReference>
<protein>
    <submittedName>
        <fullName evidence="21">PYR1 protein</fullName>
    </submittedName>
</protein>
<dbReference type="GO" id="GO:0006228">
    <property type="term" value="P:UTP biosynthetic process"/>
    <property type="evidence" value="ECO:0007669"/>
    <property type="project" value="TreeGrafter"/>
</dbReference>
<evidence type="ECO:0000256" key="4">
    <source>
        <dbReference type="ARBA" id="ARBA00022679"/>
    </source>
</evidence>
<dbReference type="GO" id="GO:0004088">
    <property type="term" value="F:carbamoyl-phosphate synthase (glutamine-hydrolyzing) activity"/>
    <property type="evidence" value="ECO:0007669"/>
    <property type="project" value="TreeGrafter"/>
</dbReference>
<dbReference type="InterPro" id="IPR005480">
    <property type="entry name" value="CPSase_lsu_oligo"/>
</dbReference>
<dbReference type="InterPro" id="IPR035686">
    <property type="entry name" value="CPSase_GATase1"/>
</dbReference>
<evidence type="ECO:0000256" key="5">
    <source>
        <dbReference type="ARBA" id="ARBA00022723"/>
    </source>
</evidence>
<dbReference type="PROSITE" id="PS00482">
    <property type="entry name" value="DIHYDROOROTASE_1"/>
    <property type="match status" value="1"/>
</dbReference>
<comment type="catalytic activity">
    <reaction evidence="14">
        <text>hydrogencarbonate + NH4(+) + 2 ATP = carbamoyl phosphate + 2 ADP + phosphate + 2 H(+)</text>
        <dbReference type="Rhea" id="RHEA:18029"/>
        <dbReference type="ChEBI" id="CHEBI:15378"/>
        <dbReference type="ChEBI" id="CHEBI:17544"/>
        <dbReference type="ChEBI" id="CHEBI:28938"/>
        <dbReference type="ChEBI" id="CHEBI:30616"/>
        <dbReference type="ChEBI" id="CHEBI:43474"/>
        <dbReference type="ChEBI" id="CHEBI:58228"/>
        <dbReference type="ChEBI" id="CHEBI:456216"/>
        <dbReference type="EC" id="6.3.4.16"/>
    </reaction>
</comment>
<dbReference type="GO" id="GO:0019240">
    <property type="term" value="P:citrulline biosynthetic process"/>
    <property type="evidence" value="ECO:0007669"/>
    <property type="project" value="TreeGrafter"/>
</dbReference>
<dbReference type="GO" id="GO:0004070">
    <property type="term" value="F:aspartate carbamoyltransferase activity"/>
    <property type="evidence" value="ECO:0007669"/>
    <property type="project" value="UniProtKB-EC"/>
</dbReference>
<feature type="non-terminal residue" evidence="21">
    <location>
        <position position="1"/>
    </location>
</feature>
<comment type="subunit">
    <text evidence="16">Homohexamer. Interacts with CIPC.</text>
</comment>
<dbReference type="Pfam" id="PF25596">
    <property type="entry name" value="CPSase_L_D1"/>
    <property type="match status" value="2"/>
</dbReference>
<dbReference type="FunFam" id="3.40.50.880:FF:000006">
    <property type="entry name" value="Carbamoyl-phosphate synthase 1, mitochondrial"/>
    <property type="match status" value="1"/>
</dbReference>
<evidence type="ECO:0000259" key="20">
    <source>
        <dbReference type="PROSITE" id="PS51855"/>
    </source>
</evidence>